<dbReference type="SUPFAM" id="SSF56672">
    <property type="entry name" value="DNA/RNA polymerases"/>
    <property type="match status" value="1"/>
</dbReference>
<sequence>VAVRTWDADWDRGRKLAIRSSAAVERDMSKEVADQPEGVTLGECIADGRVPVPEEMSFFKWQAWRKVEGKRPTRRRDGRGTTTVEEVALWRATMADLYGDDRAEGLNDEEEDPEEESSSELVADGARPASGSPSRALVPVVKPGVGLGGRDSPRSSSVGTGAAEVEELLKQLKALYRPQDEDMSEYLTRITRLVLALKTLGYEVSITDLARVSLKAELVQEAYERVGDRWDVRGMVRYLREKFTTAAVGTEMPAENITEHVSAIGELIMQLGGKESTQSGDMSRERMGPKDLGGDSPLRAKVAALEMELEALRHGSEASDGHKDLAAALEAQTRALEAALTGKSQQTSLTSVKTDVNWPTLTDDRSEARDVVQFYEEFEDCCSLANNCKGMSYREQLIALRGRCKGSRLKTYTNIYRSAWKSGEILENPEKVYNRIKEKHLVFAESKEEKEVRIDNEHALLNKGRMSAHQFEPLFEASVSELESIGLGKTPRELYLSYLRKMPMHLQKEIRGDKRLWKGETLLRSPQTWEEAHRVVLEFEQREATRRATANAVYSYGDEVGGAAMNNPFAAFSVVIGGVAGSAGAVSRFESGAATQPPQVLSLEQPSNPADGKSRFTSLDDLPKDWFHLAENEPGGYQYKTVVRVLDKKVETMLDGCAGSNHLTEELVVGMLNRAAELNIAPNDKRFPVVRFEKWTYPEYVHGIASGAPVPLKGAVVIRVRFLEGEQPERTKDGPEILVRCKVAARGTSDWHGLILGGRALDCEAKSGLGFRPGPDAHILDTLGIKIPRCEDLSRQRKDRAYAFHSVLSSLDGPEGFETGGDQRQLLHFAGEEPVVLAPGDGALVPVTRDFAQVIDGSLCEGVLPIEGPVEAVPGIWDSGAVSGMVLVTAQDEEVTLEDALTGVNESEYPFRTLVARQGSQWALWETVELRRWSLSDCADLAGDQVGVFCTKAGPRWAGWLDGSATSGLGTSRGLHERRETGKNPCLHIVETVDIEKMGEETPTDYYYSRLRADLGERYKKADPHLLDHLVSLEGFLDKSIIFGFSFGISKAEICVTKGKLLGHFIGRSGSSPDPERCQVVKDFPPLTEKVQIQQFLGCANWLRGYMTSEYGHAAKVLGAWQKPGAVFPEKGLGTSDTDGCKAFRAIKKMMCERIALAVFDEASAADGSCPLEQVADASGIAVGGTVLQMSRDHEGADDAQQESH</sequence>
<comment type="caution">
    <text evidence="2">The sequence shown here is derived from an EMBL/GenBank/DDBJ whole genome shotgun (WGS) entry which is preliminary data.</text>
</comment>
<keyword evidence="3" id="KW-1185">Reference proteome</keyword>
<dbReference type="EMBL" id="CAXAMM010008551">
    <property type="protein sequence ID" value="CAK9017668.1"/>
    <property type="molecule type" value="Genomic_DNA"/>
</dbReference>
<dbReference type="Proteomes" id="UP001642464">
    <property type="component" value="Unassembled WGS sequence"/>
</dbReference>
<organism evidence="2 3">
    <name type="scientific">Durusdinium trenchii</name>
    <dbReference type="NCBI Taxonomy" id="1381693"/>
    <lineage>
        <taxon>Eukaryota</taxon>
        <taxon>Sar</taxon>
        <taxon>Alveolata</taxon>
        <taxon>Dinophyceae</taxon>
        <taxon>Suessiales</taxon>
        <taxon>Symbiodiniaceae</taxon>
        <taxon>Durusdinium</taxon>
    </lineage>
</organism>
<name>A0ABP0JT73_9DINO</name>
<dbReference type="PANTHER" id="PTHR33064:SF37">
    <property type="entry name" value="RIBONUCLEASE H"/>
    <property type="match status" value="1"/>
</dbReference>
<reference evidence="2 3" key="1">
    <citation type="submission" date="2024-02" db="EMBL/GenBank/DDBJ databases">
        <authorList>
            <person name="Chen Y."/>
            <person name="Shah S."/>
            <person name="Dougan E. K."/>
            <person name="Thang M."/>
            <person name="Chan C."/>
        </authorList>
    </citation>
    <scope>NUCLEOTIDE SEQUENCE [LARGE SCALE GENOMIC DNA]</scope>
</reference>
<dbReference type="PANTHER" id="PTHR33064">
    <property type="entry name" value="POL PROTEIN"/>
    <property type="match status" value="1"/>
</dbReference>
<feature type="compositionally biased region" description="Basic and acidic residues" evidence="1">
    <location>
        <begin position="282"/>
        <end position="293"/>
    </location>
</feature>
<proteinExistence type="predicted"/>
<feature type="non-terminal residue" evidence="2">
    <location>
        <position position="1"/>
    </location>
</feature>
<evidence type="ECO:0000256" key="1">
    <source>
        <dbReference type="SAM" id="MobiDB-lite"/>
    </source>
</evidence>
<feature type="compositionally biased region" description="Acidic residues" evidence="1">
    <location>
        <begin position="106"/>
        <end position="118"/>
    </location>
</feature>
<dbReference type="InterPro" id="IPR051320">
    <property type="entry name" value="Viral_Replic_Matur_Polypro"/>
</dbReference>
<gene>
    <name evidence="2" type="ORF">SCF082_LOCUS13738</name>
</gene>
<evidence type="ECO:0000313" key="2">
    <source>
        <dbReference type="EMBL" id="CAK9017668.1"/>
    </source>
</evidence>
<protein>
    <submittedName>
        <fullName evidence="2">Pro-Pol polyprotein</fullName>
    </submittedName>
</protein>
<dbReference type="InterPro" id="IPR043502">
    <property type="entry name" value="DNA/RNA_pol_sf"/>
</dbReference>
<feature type="region of interest" description="Disordered" evidence="1">
    <location>
        <begin position="275"/>
        <end position="295"/>
    </location>
</feature>
<feature type="region of interest" description="Disordered" evidence="1">
    <location>
        <begin position="103"/>
        <end position="160"/>
    </location>
</feature>
<evidence type="ECO:0000313" key="3">
    <source>
        <dbReference type="Proteomes" id="UP001642464"/>
    </source>
</evidence>
<accession>A0ABP0JT73</accession>